<reference evidence="1" key="1">
    <citation type="submission" date="2022-02" db="EMBL/GenBank/DDBJ databases">
        <title>Acinetobacter A3.8 sp. nov., isolated from Sediment (Zhairuo Island).</title>
        <authorList>
            <person name="Zheng K."/>
        </authorList>
    </citation>
    <scope>NUCLEOTIDE SEQUENCE</scope>
    <source>
        <strain evidence="1">A3.8</strain>
    </source>
</reference>
<evidence type="ECO:0000313" key="1">
    <source>
        <dbReference type="EMBL" id="MCJ8145778.1"/>
    </source>
</evidence>
<dbReference type="RefSeq" id="WP_241570480.1">
    <property type="nucleotide sequence ID" value="NZ_JAKUML010000003.1"/>
</dbReference>
<dbReference type="InterPro" id="IPR025352">
    <property type="entry name" value="DUF4256"/>
</dbReference>
<proteinExistence type="predicted"/>
<comment type="caution">
    <text evidence="1">The sequence shown here is derived from an EMBL/GenBank/DDBJ whole genome shotgun (WGS) entry which is preliminary data.</text>
</comment>
<gene>
    <name evidence="1" type="ORF">MKI79_02440</name>
</gene>
<evidence type="ECO:0000313" key="2">
    <source>
        <dbReference type="Proteomes" id="UP001139701"/>
    </source>
</evidence>
<keyword evidence="2" id="KW-1185">Reference proteome</keyword>
<dbReference type="Proteomes" id="UP001139701">
    <property type="component" value="Unassembled WGS sequence"/>
</dbReference>
<accession>A0A9X2B5N7</accession>
<name>A0A9X2B5N7_9GAMM</name>
<dbReference type="Pfam" id="PF14066">
    <property type="entry name" value="DUF4256"/>
    <property type="match status" value="1"/>
</dbReference>
<protein>
    <submittedName>
        <fullName evidence="1">DUF4256 domain-containing protein</fullName>
    </submittedName>
</protein>
<organism evidence="1 2">
    <name type="scientific">Acinetobacter sedimenti</name>
    <dbReference type="NCBI Taxonomy" id="2919922"/>
    <lineage>
        <taxon>Bacteria</taxon>
        <taxon>Pseudomonadati</taxon>
        <taxon>Pseudomonadota</taxon>
        <taxon>Gammaproteobacteria</taxon>
        <taxon>Moraxellales</taxon>
        <taxon>Moraxellaceae</taxon>
        <taxon>Acinetobacter</taxon>
    </lineage>
</organism>
<dbReference type="AlphaFoldDB" id="A0A9X2B5N7"/>
<dbReference type="EMBL" id="JAKUML010000003">
    <property type="protein sequence ID" value="MCJ8145778.1"/>
    <property type="molecule type" value="Genomic_DNA"/>
</dbReference>
<sequence length="180" mass="20629">MSKQNNELIDILKTRFEQNMQRHPNLDWAKVEEKLLVHPKKLKALQAMEDTDGEPDVIGFDAKNNEYLFVDCSVESPKGRRSLCYDAEALAARKQHQPADSAVNLAKKMGINLLTEQQYRDLQQLGEFDLKTSSWIDTPQAIRALGGALFCDRRYDQVFTYHNGAESYYAARGFRGMLRV</sequence>